<reference evidence="3 4" key="1">
    <citation type="submission" date="2016-06" db="EMBL/GenBank/DDBJ databases">
        <authorList>
            <person name="Kjaerup R.B."/>
            <person name="Dalgaard T.S."/>
            <person name="Juul-Madsen H.R."/>
        </authorList>
    </citation>
    <scope>NUCLEOTIDE SEQUENCE [LARGE SCALE GENOMIC DNA]</scope>
    <source>
        <strain evidence="3">2</strain>
    </source>
</reference>
<feature type="chain" id="PRO_5008381639" description="PepSY domain-containing protein" evidence="1">
    <location>
        <begin position="29"/>
        <end position="117"/>
    </location>
</feature>
<feature type="domain" description="PepSY" evidence="2">
    <location>
        <begin position="51"/>
        <end position="108"/>
    </location>
</feature>
<protein>
    <recommendedName>
        <fullName evidence="2">PepSY domain-containing protein</fullName>
    </recommendedName>
</protein>
<dbReference type="EMBL" id="FLQY01000112">
    <property type="protein sequence ID" value="SBT06822.1"/>
    <property type="molecule type" value="Genomic_DNA"/>
</dbReference>
<evidence type="ECO:0000313" key="3">
    <source>
        <dbReference type="EMBL" id="SBT06822.1"/>
    </source>
</evidence>
<organism evidence="3 4">
    <name type="scientific">Candidatus Propionivibrio aalborgensis</name>
    <dbReference type="NCBI Taxonomy" id="1860101"/>
    <lineage>
        <taxon>Bacteria</taxon>
        <taxon>Pseudomonadati</taxon>
        <taxon>Pseudomonadota</taxon>
        <taxon>Betaproteobacteria</taxon>
        <taxon>Rhodocyclales</taxon>
        <taxon>Rhodocyclaceae</taxon>
        <taxon>Propionivibrio</taxon>
    </lineage>
</organism>
<feature type="signal peptide" evidence="1">
    <location>
        <begin position="1"/>
        <end position="28"/>
    </location>
</feature>
<dbReference type="Gene3D" id="3.10.450.40">
    <property type="match status" value="1"/>
</dbReference>
<sequence>MGATGKCRKVLAALAAGLLLAPILPGHADDWRDGRRDHDRARRALEAGEILPLDTVLERVARDTPGRVMEVELEREHGRWVYEIRLLRSGGVLIKLLVDARDGTVIKQRDYGPRANH</sequence>
<keyword evidence="4" id="KW-1185">Reference proteome</keyword>
<gene>
    <name evidence="3" type="ORF">PROAA_20005</name>
</gene>
<evidence type="ECO:0000256" key="1">
    <source>
        <dbReference type="SAM" id="SignalP"/>
    </source>
</evidence>
<proteinExistence type="predicted"/>
<evidence type="ECO:0000259" key="2">
    <source>
        <dbReference type="Pfam" id="PF03413"/>
    </source>
</evidence>
<name>A0A1A8XQT6_9RHOO</name>
<dbReference type="InterPro" id="IPR025711">
    <property type="entry name" value="PepSY"/>
</dbReference>
<dbReference type="Proteomes" id="UP000199600">
    <property type="component" value="Unassembled WGS sequence"/>
</dbReference>
<dbReference type="RefSeq" id="WP_186410648.1">
    <property type="nucleotide sequence ID" value="NZ_FLQY01000112.1"/>
</dbReference>
<accession>A0A1A8XQT6</accession>
<evidence type="ECO:0000313" key="4">
    <source>
        <dbReference type="Proteomes" id="UP000199600"/>
    </source>
</evidence>
<dbReference type="Pfam" id="PF03413">
    <property type="entry name" value="PepSY"/>
    <property type="match status" value="1"/>
</dbReference>
<dbReference type="AlphaFoldDB" id="A0A1A8XQT6"/>
<keyword evidence="1" id="KW-0732">Signal</keyword>